<dbReference type="EMBL" id="ML179389">
    <property type="protein sequence ID" value="THU88926.1"/>
    <property type="molecule type" value="Genomic_DNA"/>
</dbReference>
<evidence type="ECO:0000256" key="3">
    <source>
        <dbReference type="SAM" id="SignalP"/>
    </source>
</evidence>
<evidence type="ECO:0000313" key="5">
    <source>
        <dbReference type="Proteomes" id="UP000297245"/>
    </source>
</evidence>
<protein>
    <submittedName>
        <fullName evidence="4">Uncharacterized protein</fullName>
    </submittedName>
</protein>
<dbReference type="GO" id="GO:0055085">
    <property type="term" value="P:transmembrane transport"/>
    <property type="evidence" value="ECO:0007669"/>
    <property type="project" value="TreeGrafter"/>
</dbReference>
<evidence type="ECO:0000256" key="2">
    <source>
        <dbReference type="SAM" id="Phobius"/>
    </source>
</evidence>
<feature type="chain" id="PRO_5020774568" evidence="3">
    <location>
        <begin position="16"/>
        <end position="504"/>
    </location>
</feature>
<organism evidence="4 5">
    <name type="scientific">Dendrothele bispora (strain CBS 962.96)</name>
    <dbReference type="NCBI Taxonomy" id="1314807"/>
    <lineage>
        <taxon>Eukaryota</taxon>
        <taxon>Fungi</taxon>
        <taxon>Dikarya</taxon>
        <taxon>Basidiomycota</taxon>
        <taxon>Agaricomycotina</taxon>
        <taxon>Agaricomycetes</taxon>
        <taxon>Agaricomycetidae</taxon>
        <taxon>Agaricales</taxon>
        <taxon>Agaricales incertae sedis</taxon>
        <taxon>Dendrothele</taxon>
    </lineage>
</organism>
<feature type="compositionally biased region" description="Polar residues" evidence="1">
    <location>
        <begin position="452"/>
        <end position="462"/>
    </location>
</feature>
<feature type="transmembrane region" description="Helical" evidence="2">
    <location>
        <begin position="369"/>
        <end position="394"/>
    </location>
</feature>
<feature type="non-terminal residue" evidence="4">
    <location>
        <position position="504"/>
    </location>
</feature>
<keyword evidence="3" id="KW-0732">Signal</keyword>
<dbReference type="PANTHER" id="PTHR31145:SF6">
    <property type="entry name" value="INTEGRAL MEMBRANE PROTEIN (AFU_ORTHOLOGUE AFUA_7G01610)"/>
    <property type="match status" value="1"/>
</dbReference>
<feature type="region of interest" description="Disordered" evidence="1">
    <location>
        <begin position="426"/>
        <end position="504"/>
    </location>
</feature>
<evidence type="ECO:0000256" key="1">
    <source>
        <dbReference type="SAM" id="MobiDB-lite"/>
    </source>
</evidence>
<keyword evidence="5" id="KW-1185">Reference proteome</keyword>
<gene>
    <name evidence="4" type="ORF">K435DRAFT_729542</name>
</gene>
<keyword evidence="2" id="KW-0472">Membrane</keyword>
<dbReference type="Proteomes" id="UP000297245">
    <property type="component" value="Unassembled WGS sequence"/>
</dbReference>
<reference evidence="4 5" key="1">
    <citation type="journal article" date="2019" name="Nat. Ecol. Evol.">
        <title>Megaphylogeny resolves global patterns of mushroom evolution.</title>
        <authorList>
            <person name="Varga T."/>
            <person name="Krizsan K."/>
            <person name="Foldi C."/>
            <person name="Dima B."/>
            <person name="Sanchez-Garcia M."/>
            <person name="Sanchez-Ramirez S."/>
            <person name="Szollosi G.J."/>
            <person name="Szarkandi J.G."/>
            <person name="Papp V."/>
            <person name="Albert L."/>
            <person name="Andreopoulos W."/>
            <person name="Angelini C."/>
            <person name="Antonin V."/>
            <person name="Barry K.W."/>
            <person name="Bougher N.L."/>
            <person name="Buchanan P."/>
            <person name="Buyck B."/>
            <person name="Bense V."/>
            <person name="Catcheside P."/>
            <person name="Chovatia M."/>
            <person name="Cooper J."/>
            <person name="Damon W."/>
            <person name="Desjardin D."/>
            <person name="Finy P."/>
            <person name="Geml J."/>
            <person name="Haridas S."/>
            <person name="Hughes K."/>
            <person name="Justo A."/>
            <person name="Karasinski D."/>
            <person name="Kautmanova I."/>
            <person name="Kiss B."/>
            <person name="Kocsube S."/>
            <person name="Kotiranta H."/>
            <person name="LaButti K.M."/>
            <person name="Lechner B.E."/>
            <person name="Liimatainen K."/>
            <person name="Lipzen A."/>
            <person name="Lukacs Z."/>
            <person name="Mihaltcheva S."/>
            <person name="Morgado L.N."/>
            <person name="Niskanen T."/>
            <person name="Noordeloos M.E."/>
            <person name="Ohm R.A."/>
            <person name="Ortiz-Santana B."/>
            <person name="Ovrebo C."/>
            <person name="Racz N."/>
            <person name="Riley R."/>
            <person name="Savchenko A."/>
            <person name="Shiryaev A."/>
            <person name="Soop K."/>
            <person name="Spirin V."/>
            <person name="Szebenyi C."/>
            <person name="Tomsovsky M."/>
            <person name="Tulloss R.E."/>
            <person name="Uehling J."/>
            <person name="Grigoriev I.V."/>
            <person name="Vagvolgyi C."/>
            <person name="Papp T."/>
            <person name="Martin F.M."/>
            <person name="Miettinen O."/>
            <person name="Hibbett D.S."/>
            <person name="Nagy L.G."/>
        </authorList>
    </citation>
    <scope>NUCLEOTIDE SEQUENCE [LARGE SCALE GENOMIC DNA]</scope>
    <source>
        <strain evidence="4 5">CBS 962.96</strain>
    </source>
</reference>
<dbReference type="InterPro" id="IPR040241">
    <property type="entry name" value="TRP_Flc/Pkd2-like"/>
</dbReference>
<dbReference type="GO" id="GO:0016020">
    <property type="term" value="C:membrane"/>
    <property type="evidence" value="ECO:0007669"/>
    <property type="project" value="TreeGrafter"/>
</dbReference>
<dbReference type="PANTHER" id="PTHR31145">
    <property type="entry name" value="INTEGRAL MEMBRANE PROTEIN (AFU_ORTHOLOGUE AFUA_7G01610)"/>
    <property type="match status" value="1"/>
</dbReference>
<feature type="transmembrane region" description="Helical" evidence="2">
    <location>
        <begin position="179"/>
        <end position="201"/>
    </location>
</feature>
<feature type="signal peptide" evidence="3">
    <location>
        <begin position="1"/>
        <end position="15"/>
    </location>
</feature>
<proteinExistence type="predicted"/>
<feature type="compositionally biased region" description="Polar residues" evidence="1">
    <location>
        <begin position="480"/>
        <end position="494"/>
    </location>
</feature>
<dbReference type="OrthoDB" id="5312224at2759"/>
<keyword evidence="2" id="KW-1133">Transmembrane helix</keyword>
<sequence>MLFLLLFPFFSLVAADPATLGWSDCFAGTNTSVKLTVNSVYGQVTPTDSGSYLNLTVLGTTPETIYNSVNGSSKLATLFTTTSVLTLNAWSNFSSFCDTLRPPSPLPTVENGDTDEFCPVSPGEFAFSTTVPWGSSRALTTLTTRISAVDPLTQELICIDVDTTPLNPSPDNPYGRAKVIFWATVALTIAYWVLVGFARIVSAWDRGITSKGKGVWARAQSAGFILASATSGERLATSPALLRFSTPSMRDIIFHTQWCATLAMISVQWPTFIYPLLSQTAWATLTYNVTLTSSPKPRWNPLSTAAYNPSSSFADQLNDTGSILYINPDVPNTLFTLPEQNISAAGAGYSDLAGIEKFAYSVGIRPQDLFPICMILWLGIVAGVVAVSILIWFVDEVAGIGSGIISGRRSTPFGVSSRAMGTRSPAFGSKDLVTETTSNPGMGTSEEDKALTGNQNAPTGHNLSRHNLSRPPSRFGLATPTMSMSGGATSSKSNPLRALKKWWK</sequence>
<name>A0A4S8LIE6_DENBC</name>
<accession>A0A4S8LIE6</accession>
<evidence type="ECO:0000313" key="4">
    <source>
        <dbReference type="EMBL" id="THU88926.1"/>
    </source>
</evidence>
<dbReference type="AlphaFoldDB" id="A0A4S8LIE6"/>
<keyword evidence="2" id="KW-0812">Transmembrane</keyword>